<feature type="chain" id="PRO_5016303391" description="SH3 domain-containing protein" evidence="5">
    <location>
        <begin position="20"/>
        <end position="516"/>
    </location>
</feature>
<feature type="compositionally biased region" description="Polar residues" evidence="3">
    <location>
        <begin position="363"/>
        <end position="381"/>
    </location>
</feature>
<name>A0A316V3P6_9BASI</name>
<gene>
    <name evidence="7" type="ORF">FA14DRAFT_91499</name>
</gene>
<dbReference type="Pfam" id="PF14604">
    <property type="entry name" value="SH3_9"/>
    <property type="match status" value="1"/>
</dbReference>
<dbReference type="GeneID" id="37024843"/>
<evidence type="ECO:0000313" key="7">
    <source>
        <dbReference type="EMBL" id="PWN31618.1"/>
    </source>
</evidence>
<keyword evidence="5" id="KW-0732">Signal</keyword>
<dbReference type="EMBL" id="KZ819607">
    <property type="protein sequence ID" value="PWN31618.1"/>
    <property type="molecule type" value="Genomic_DNA"/>
</dbReference>
<dbReference type="InParanoid" id="A0A316V3P6"/>
<dbReference type="Proteomes" id="UP000245771">
    <property type="component" value="Unassembled WGS sequence"/>
</dbReference>
<dbReference type="SMART" id="SM00326">
    <property type="entry name" value="SH3"/>
    <property type="match status" value="1"/>
</dbReference>
<feature type="signal peptide" evidence="5">
    <location>
        <begin position="1"/>
        <end position="19"/>
    </location>
</feature>
<keyword evidence="8" id="KW-1185">Reference proteome</keyword>
<protein>
    <recommendedName>
        <fullName evidence="6">SH3 domain-containing protein</fullName>
    </recommendedName>
</protein>
<dbReference type="OrthoDB" id="5340910at2759"/>
<dbReference type="InterPro" id="IPR036028">
    <property type="entry name" value="SH3-like_dom_sf"/>
</dbReference>
<evidence type="ECO:0000256" key="1">
    <source>
        <dbReference type="ARBA" id="ARBA00022443"/>
    </source>
</evidence>
<evidence type="ECO:0000259" key="6">
    <source>
        <dbReference type="PROSITE" id="PS50002"/>
    </source>
</evidence>
<proteinExistence type="predicted"/>
<sequence>MLFTSAIVAIATLIPSISAQSRPAGCISLQGSKQCPAFQDQYINPQNLSGAWPWMAQVSDVTSFDDQFSQYWTDPTRFTRTKINIGLQCNRTGSANVTLQYERTVYCAEFTQISYSAQCNAGTQAKMVCQNTCRQYAASEQAIVANPAICAPTSILTAQHNATRSQTLTKDFTQCTDWNSLATNNSNTCVEGSANEGNCGYGPYTSAQLCQACDPSGNNTISSCCTASNTNLSDCASFGYPGAARVAAAASASSSSSSAAAASDTNGSSAASRYNKSGPDLSGGQLAGVIVGCIVGALLLGALIAFLLFGSPEMEKSAGGPSNAMNMNALGAAGLGAGAAGIGAAGFAAHHHEQEQQQQQQQRPASPTTRPTSQALTSSSGGDKGATVPMVRDQYTGQDIHVGEEVVAIYPYNASLNDELTLEPEQRVTIVRLYDDGWALGRTADGSEGALPLVCVSSTKGDLPGRRGGNGSGTGTGTSDDEGMTSGAEYTSSVDGAVTAEEGGFTSDARSQRSRR</sequence>
<dbReference type="SUPFAM" id="SSF50044">
    <property type="entry name" value="SH3-domain"/>
    <property type="match status" value="1"/>
</dbReference>
<reference evidence="7 8" key="1">
    <citation type="journal article" date="2018" name="Mol. Biol. Evol.">
        <title>Broad Genomic Sampling Reveals a Smut Pathogenic Ancestry of the Fungal Clade Ustilaginomycotina.</title>
        <authorList>
            <person name="Kijpornyongpan T."/>
            <person name="Mondo S.J."/>
            <person name="Barry K."/>
            <person name="Sandor L."/>
            <person name="Lee J."/>
            <person name="Lipzen A."/>
            <person name="Pangilinan J."/>
            <person name="LaButti K."/>
            <person name="Hainaut M."/>
            <person name="Henrissat B."/>
            <person name="Grigoriev I.V."/>
            <person name="Spatafora J.W."/>
            <person name="Aime M.C."/>
        </authorList>
    </citation>
    <scope>NUCLEOTIDE SEQUENCE [LARGE SCALE GENOMIC DNA]</scope>
    <source>
        <strain evidence="7 8">MCA 3882</strain>
    </source>
</reference>
<feature type="domain" description="SH3" evidence="6">
    <location>
        <begin position="401"/>
        <end position="461"/>
    </location>
</feature>
<dbReference type="PROSITE" id="PS50002">
    <property type="entry name" value="SH3"/>
    <property type="match status" value="1"/>
</dbReference>
<dbReference type="InterPro" id="IPR001452">
    <property type="entry name" value="SH3_domain"/>
</dbReference>
<evidence type="ECO:0000256" key="3">
    <source>
        <dbReference type="SAM" id="MobiDB-lite"/>
    </source>
</evidence>
<feature type="transmembrane region" description="Helical" evidence="4">
    <location>
        <begin position="329"/>
        <end position="349"/>
    </location>
</feature>
<feature type="compositionally biased region" description="Gly residues" evidence="3">
    <location>
        <begin position="466"/>
        <end position="476"/>
    </location>
</feature>
<keyword evidence="4" id="KW-0472">Membrane</keyword>
<feature type="region of interest" description="Disordered" evidence="3">
    <location>
        <begin position="347"/>
        <end position="389"/>
    </location>
</feature>
<dbReference type="Gene3D" id="2.30.30.40">
    <property type="entry name" value="SH3 Domains"/>
    <property type="match status" value="1"/>
</dbReference>
<keyword evidence="4" id="KW-0812">Transmembrane</keyword>
<keyword evidence="1 2" id="KW-0728">SH3 domain</keyword>
<keyword evidence="4" id="KW-1133">Transmembrane helix</keyword>
<dbReference type="RefSeq" id="XP_025351920.1">
    <property type="nucleotide sequence ID" value="XM_025503062.1"/>
</dbReference>
<evidence type="ECO:0000256" key="4">
    <source>
        <dbReference type="SAM" id="Phobius"/>
    </source>
</evidence>
<feature type="region of interest" description="Disordered" evidence="3">
    <location>
        <begin position="459"/>
        <end position="516"/>
    </location>
</feature>
<organism evidence="7 8">
    <name type="scientific">Meira miltonrushii</name>
    <dbReference type="NCBI Taxonomy" id="1280837"/>
    <lineage>
        <taxon>Eukaryota</taxon>
        <taxon>Fungi</taxon>
        <taxon>Dikarya</taxon>
        <taxon>Basidiomycota</taxon>
        <taxon>Ustilaginomycotina</taxon>
        <taxon>Exobasidiomycetes</taxon>
        <taxon>Exobasidiales</taxon>
        <taxon>Brachybasidiaceae</taxon>
        <taxon>Meira</taxon>
    </lineage>
</organism>
<dbReference type="AlphaFoldDB" id="A0A316V3P6"/>
<evidence type="ECO:0000313" key="8">
    <source>
        <dbReference type="Proteomes" id="UP000245771"/>
    </source>
</evidence>
<evidence type="ECO:0000256" key="5">
    <source>
        <dbReference type="SAM" id="SignalP"/>
    </source>
</evidence>
<feature type="transmembrane region" description="Helical" evidence="4">
    <location>
        <begin position="286"/>
        <end position="309"/>
    </location>
</feature>
<accession>A0A316V3P6</accession>
<dbReference type="STRING" id="1280837.A0A316V3P6"/>
<evidence type="ECO:0000256" key="2">
    <source>
        <dbReference type="PROSITE-ProRule" id="PRU00192"/>
    </source>
</evidence>